<dbReference type="InterPro" id="IPR036890">
    <property type="entry name" value="HATPase_C_sf"/>
</dbReference>
<sequence>MAPAESPDPFSWLCSDSEIARRLCAPDSAPATLGPVQCWPELLRSSLSLCLASPLPILLWWGPRHVCLYNDAFRALLGARHPSVLGHPCAEAWPDLWALVGPSVSAVMLRGETVQLRDLSLPVARRSTPENARVTFSLSPIRTVHGDIVGVFCPTIETTQDATRREQMVAAADRANLQAMNLLNDVANRCAKTGESEQECLDEVVKVAIALSGAEKGSLQRLDRPTNTLRLVAHRGFDSRFVDYFQTVAIAGASACAAAIASNQRVFVEDVTHSSLLANSPALPMLLEGGVRAMHCTPLADGTGAVLGVISVHFCEPHRPSEREMRLLGLLARHAADFLARQQVNRAIQESEERFRALVSATSDAVYRMSSDWSEMRHLRGRGFIPDTLEPSRTWLGRYIHPADQAYVMRNVQRAITTRSVFELEHRVIRVDGSPGWTYSRAIPIFDQQGEIVEWFGAASDVTLRKEAEQAMQLSESRYRTLFDSIDEGYCIVRVLFDDKGKPCDYRFEEVNQSFARQTGIHNAVGRCMCEIVPEHESFWFETYGRIAATGQPERFTHIATGLDRWYDVYAFRMGKPEDRRVAVLFNDVTERKQVEEALRVSEKRLRTVIEQLPAGVGVTDKTGRWTLCNSMMERYFAHSIPSTQPERAARWSGWDERGNPVPPHNWPGKRALRGETVLPGLEMRYIDGDGRAYWMRVSAAPLRDDNSIVIGACVAIQDVSEVKNAEHALREADRRKDEFLATLAHELRNPLAPICNGLHILRAMASDGNGVGDTSAVYEMLERQVSHMVRLVDDLLEVSRISGGKIELRSEPADLADLLRSAMETSRPLIEAADHAFLTSLPSEALILDADPVRVTQIIANLLNNAAKYTDAGGQIWLTAHRDGTDAVIVVRDNGIGIPDTMLAKVFDLFTQLEHGRHRAQGGLGIGLTLVRRLVEMHGGQVEARSDGPGKGSEFIVRLPLAQGQRPTAVVPTSNQPSRGTTAHRILVVDDNEDAANTLSFILQGLGNQVRVARDGPEGLAALESECPDVVLLDIGMPGMDGYELARRARLKAQGDLTLIALTGWGQEEDRRRSKEAGIDHHLVKPVDVEALGRLLASVEARRY</sequence>
<dbReference type="SMART" id="SM00448">
    <property type="entry name" value="REC"/>
    <property type="match status" value="1"/>
</dbReference>
<feature type="modified residue" description="4-aspartylphosphate" evidence="6">
    <location>
        <position position="1035"/>
    </location>
</feature>
<dbReference type="Pfam" id="PF00512">
    <property type="entry name" value="HisKA"/>
    <property type="match status" value="1"/>
</dbReference>
<name>A0ABY6B8F3_9GAMM</name>
<dbReference type="SMART" id="SM00388">
    <property type="entry name" value="HisKA"/>
    <property type="match status" value="1"/>
</dbReference>
<evidence type="ECO:0000256" key="2">
    <source>
        <dbReference type="ARBA" id="ARBA00012438"/>
    </source>
</evidence>
<dbReference type="Pfam" id="PF02518">
    <property type="entry name" value="HATPase_c"/>
    <property type="match status" value="1"/>
</dbReference>
<dbReference type="InterPro" id="IPR000700">
    <property type="entry name" value="PAS-assoc_C"/>
</dbReference>
<dbReference type="RefSeq" id="WP_261692838.1">
    <property type="nucleotide sequence ID" value="NZ_CP104694.1"/>
</dbReference>
<dbReference type="InterPro" id="IPR001610">
    <property type="entry name" value="PAC"/>
</dbReference>
<evidence type="ECO:0000259" key="9">
    <source>
        <dbReference type="PROSITE" id="PS50113"/>
    </source>
</evidence>
<dbReference type="PANTHER" id="PTHR43547:SF2">
    <property type="entry name" value="HYBRID SIGNAL TRANSDUCTION HISTIDINE KINASE C"/>
    <property type="match status" value="1"/>
</dbReference>
<dbReference type="SUPFAM" id="SSF55781">
    <property type="entry name" value="GAF domain-like"/>
    <property type="match status" value="1"/>
</dbReference>
<evidence type="ECO:0000259" key="8">
    <source>
        <dbReference type="PROSITE" id="PS50110"/>
    </source>
</evidence>
<dbReference type="Proteomes" id="UP001064632">
    <property type="component" value="Chromosome"/>
</dbReference>
<dbReference type="PROSITE" id="PS50110">
    <property type="entry name" value="RESPONSE_REGULATORY"/>
    <property type="match status" value="1"/>
</dbReference>
<dbReference type="InterPro" id="IPR011006">
    <property type="entry name" value="CheY-like_superfamily"/>
</dbReference>
<evidence type="ECO:0000259" key="7">
    <source>
        <dbReference type="PROSITE" id="PS50109"/>
    </source>
</evidence>
<dbReference type="Gene3D" id="3.30.450.20">
    <property type="entry name" value="PAS domain"/>
    <property type="match status" value="4"/>
</dbReference>
<dbReference type="PROSITE" id="PS50109">
    <property type="entry name" value="HIS_KIN"/>
    <property type="match status" value="1"/>
</dbReference>
<comment type="catalytic activity">
    <reaction evidence="1">
        <text>ATP + protein L-histidine = ADP + protein N-phospho-L-histidine.</text>
        <dbReference type="EC" id="2.7.13.3"/>
    </reaction>
</comment>
<dbReference type="Pfam" id="PF08447">
    <property type="entry name" value="PAS_3"/>
    <property type="match status" value="1"/>
</dbReference>
<dbReference type="InterPro" id="IPR000014">
    <property type="entry name" value="PAS"/>
</dbReference>
<dbReference type="SMART" id="SM00065">
    <property type="entry name" value="GAF"/>
    <property type="match status" value="1"/>
</dbReference>
<dbReference type="InterPro" id="IPR005467">
    <property type="entry name" value="His_kinase_dom"/>
</dbReference>
<dbReference type="InterPro" id="IPR035965">
    <property type="entry name" value="PAS-like_dom_sf"/>
</dbReference>
<dbReference type="Gene3D" id="3.30.565.10">
    <property type="entry name" value="Histidine kinase-like ATPase, C-terminal domain"/>
    <property type="match status" value="1"/>
</dbReference>
<evidence type="ECO:0000256" key="6">
    <source>
        <dbReference type="PROSITE-ProRule" id="PRU00169"/>
    </source>
</evidence>
<dbReference type="Pfam" id="PF08448">
    <property type="entry name" value="PAS_4"/>
    <property type="match status" value="2"/>
</dbReference>
<dbReference type="EC" id="2.7.13.3" evidence="2"/>
<dbReference type="SUPFAM" id="SSF55874">
    <property type="entry name" value="ATPase domain of HSP90 chaperone/DNA topoisomerase II/histidine kinase"/>
    <property type="match status" value="1"/>
</dbReference>
<dbReference type="NCBIfam" id="TIGR00229">
    <property type="entry name" value="sensory_box"/>
    <property type="match status" value="2"/>
</dbReference>
<dbReference type="SUPFAM" id="SSF55785">
    <property type="entry name" value="PYP-like sensor domain (PAS domain)"/>
    <property type="match status" value="4"/>
</dbReference>
<dbReference type="Gene3D" id="3.30.450.40">
    <property type="match status" value="1"/>
</dbReference>
<dbReference type="InterPro" id="IPR003661">
    <property type="entry name" value="HisK_dim/P_dom"/>
</dbReference>
<keyword evidence="11" id="KW-1185">Reference proteome</keyword>
<proteinExistence type="predicted"/>
<dbReference type="InterPro" id="IPR003018">
    <property type="entry name" value="GAF"/>
</dbReference>
<keyword evidence="5" id="KW-0418">Kinase</keyword>
<dbReference type="PRINTS" id="PR00344">
    <property type="entry name" value="BCTRLSENSOR"/>
</dbReference>
<dbReference type="PROSITE" id="PS50113">
    <property type="entry name" value="PAC"/>
    <property type="match status" value="2"/>
</dbReference>
<protein>
    <recommendedName>
        <fullName evidence="2">histidine kinase</fullName>
        <ecNumber evidence="2">2.7.13.3</ecNumber>
    </recommendedName>
</protein>
<dbReference type="InterPro" id="IPR036097">
    <property type="entry name" value="HisK_dim/P_sf"/>
</dbReference>
<dbReference type="Pfam" id="PF00072">
    <property type="entry name" value="Response_reg"/>
    <property type="match status" value="1"/>
</dbReference>
<accession>A0ABY6B8F3</accession>
<dbReference type="Gene3D" id="3.40.50.2300">
    <property type="match status" value="1"/>
</dbReference>
<dbReference type="InterPro" id="IPR013656">
    <property type="entry name" value="PAS_4"/>
</dbReference>
<dbReference type="EMBL" id="CP104694">
    <property type="protein sequence ID" value="UXI65842.1"/>
    <property type="molecule type" value="Genomic_DNA"/>
</dbReference>
<organism evidence="10 11">
    <name type="scientific">Tahibacter amnicola</name>
    <dbReference type="NCBI Taxonomy" id="2976241"/>
    <lineage>
        <taxon>Bacteria</taxon>
        <taxon>Pseudomonadati</taxon>
        <taxon>Pseudomonadota</taxon>
        <taxon>Gammaproteobacteria</taxon>
        <taxon>Lysobacterales</taxon>
        <taxon>Rhodanobacteraceae</taxon>
        <taxon>Tahibacter</taxon>
    </lineage>
</organism>
<keyword evidence="3 6" id="KW-0597">Phosphoprotein</keyword>
<dbReference type="Pfam" id="PF13185">
    <property type="entry name" value="GAF_2"/>
    <property type="match status" value="1"/>
</dbReference>
<dbReference type="CDD" id="cd00075">
    <property type="entry name" value="HATPase"/>
    <property type="match status" value="1"/>
</dbReference>
<dbReference type="InterPro" id="IPR004358">
    <property type="entry name" value="Sig_transdc_His_kin-like_C"/>
</dbReference>
<dbReference type="SUPFAM" id="SSF52172">
    <property type="entry name" value="CheY-like"/>
    <property type="match status" value="1"/>
</dbReference>
<dbReference type="InterPro" id="IPR001789">
    <property type="entry name" value="Sig_transdc_resp-reg_receiver"/>
</dbReference>
<dbReference type="SMART" id="SM00086">
    <property type="entry name" value="PAC"/>
    <property type="match status" value="2"/>
</dbReference>
<dbReference type="InterPro" id="IPR003594">
    <property type="entry name" value="HATPase_dom"/>
</dbReference>
<feature type="domain" description="PAC" evidence="9">
    <location>
        <begin position="680"/>
        <end position="732"/>
    </location>
</feature>
<reference evidence="10" key="1">
    <citation type="submission" date="2022-09" db="EMBL/GenBank/DDBJ databases">
        <title>Tahibacter sp. nov., isolated from a fresh water.</title>
        <authorList>
            <person name="Baek J.H."/>
            <person name="Lee J.K."/>
            <person name="Kim J.M."/>
            <person name="Jeon C.O."/>
        </authorList>
    </citation>
    <scope>NUCLEOTIDE SEQUENCE</scope>
    <source>
        <strain evidence="10">W38</strain>
    </source>
</reference>
<dbReference type="CDD" id="cd00130">
    <property type="entry name" value="PAS"/>
    <property type="match status" value="2"/>
</dbReference>
<evidence type="ECO:0000256" key="4">
    <source>
        <dbReference type="ARBA" id="ARBA00022679"/>
    </source>
</evidence>
<dbReference type="SMART" id="SM00387">
    <property type="entry name" value="HATPase_c"/>
    <property type="match status" value="1"/>
</dbReference>
<feature type="domain" description="Histidine kinase" evidence="7">
    <location>
        <begin position="743"/>
        <end position="964"/>
    </location>
</feature>
<feature type="domain" description="PAC" evidence="9">
    <location>
        <begin position="422"/>
        <end position="474"/>
    </location>
</feature>
<feature type="domain" description="Response regulatory" evidence="8">
    <location>
        <begin position="986"/>
        <end position="1101"/>
    </location>
</feature>
<dbReference type="CDD" id="cd17580">
    <property type="entry name" value="REC_2_DhkD-like"/>
    <property type="match status" value="1"/>
</dbReference>
<evidence type="ECO:0000256" key="3">
    <source>
        <dbReference type="ARBA" id="ARBA00022553"/>
    </source>
</evidence>
<dbReference type="InterPro" id="IPR013655">
    <property type="entry name" value="PAS_fold_3"/>
</dbReference>
<dbReference type="InterPro" id="IPR029016">
    <property type="entry name" value="GAF-like_dom_sf"/>
</dbReference>
<evidence type="ECO:0000313" key="10">
    <source>
        <dbReference type="EMBL" id="UXI65842.1"/>
    </source>
</evidence>
<dbReference type="CDD" id="cd00082">
    <property type="entry name" value="HisKA"/>
    <property type="match status" value="1"/>
</dbReference>
<evidence type="ECO:0000313" key="11">
    <source>
        <dbReference type="Proteomes" id="UP001064632"/>
    </source>
</evidence>
<keyword evidence="4" id="KW-0808">Transferase</keyword>
<dbReference type="SUPFAM" id="SSF47384">
    <property type="entry name" value="Homodimeric domain of signal transducing histidine kinase"/>
    <property type="match status" value="1"/>
</dbReference>
<evidence type="ECO:0000256" key="5">
    <source>
        <dbReference type="ARBA" id="ARBA00022777"/>
    </source>
</evidence>
<dbReference type="Pfam" id="PF13188">
    <property type="entry name" value="PAS_8"/>
    <property type="match status" value="1"/>
</dbReference>
<dbReference type="Gene3D" id="1.10.287.130">
    <property type="match status" value="1"/>
</dbReference>
<gene>
    <name evidence="10" type="ORF">N4264_13825</name>
</gene>
<dbReference type="PANTHER" id="PTHR43547">
    <property type="entry name" value="TWO-COMPONENT HISTIDINE KINASE"/>
    <property type="match status" value="1"/>
</dbReference>
<evidence type="ECO:0000256" key="1">
    <source>
        <dbReference type="ARBA" id="ARBA00000085"/>
    </source>
</evidence>